<comment type="pathway">
    <text evidence="9">Amino-acid biosynthesis; L-methionine biosynthesis via de novo pathway; L-homoserine from L-aspartate: step 1/3.</text>
</comment>
<accession>A0AAP2DH68</accession>
<dbReference type="SUPFAM" id="SSF53633">
    <property type="entry name" value="Carbamate kinase-like"/>
    <property type="match status" value="1"/>
</dbReference>
<dbReference type="InterPro" id="IPR001048">
    <property type="entry name" value="Asp/Glu/Uridylate_kinase"/>
</dbReference>
<protein>
    <recommendedName>
        <fullName evidence="8">Aspartokinase</fullName>
        <ecNumber evidence="8">2.7.2.4</ecNumber>
    </recommendedName>
</protein>
<dbReference type="PANTHER" id="PTHR21499:SF59">
    <property type="entry name" value="ASPARTOKINASE"/>
    <property type="match status" value="1"/>
</dbReference>
<organism evidence="11 12">
    <name type="scientific">Chryseosolibacter histidini</name>
    <dbReference type="NCBI Taxonomy" id="2782349"/>
    <lineage>
        <taxon>Bacteria</taxon>
        <taxon>Pseudomonadati</taxon>
        <taxon>Bacteroidota</taxon>
        <taxon>Cytophagia</taxon>
        <taxon>Cytophagales</taxon>
        <taxon>Chryseotaleaceae</taxon>
        <taxon>Chryseosolibacter</taxon>
    </lineage>
</organism>
<dbReference type="InterPro" id="IPR001341">
    <property type="entry name" value="Asp_kinase"/>
</dbReference>
<sequence length="416" mass="47199">MKVFKFGGASVKDSKGIKNVALILHSHSRGNLVVVVSAMGQTTNALERIVSRYQSHQDYTAEFNLLKEYHSGIMRDLFPEGHPAWNVVASSWETLAQQLHKSYSSPDQLYDQVVCFGEIVSTQIVCHYLIEQELKAQWLDARDYIATDDNYREGKVDWTTTCNNIQQIKKLQEQKNIVITQGFLGRTKDGYTTTLGRDGSDFSAAIFASCLRAESVTIWKDVPGIMNADPKRMKAVTVFEELPFSEAAEMTYYGASVIHPKTIKPLATKGIPLYVKNFDDPALPGTKIHECRVENLPPLFVFKDNQCLISCKVTDYTFVTEEHMSTIFHVLTELNIHINVMQNSAISFSFCIDFRESRVKALIERLQQQFEVYYNTGLTLVTIKNYDAKSFDTFRSKPGVLLEQSSRSTLQLLIRP</sequence>
<comment type="catalytic activity">
    <reaction evidence="7 8">
        <text>L-aspartate + ATP = 4-phospho-L-aspartate + ADP</text>
        <dbReference type="Rhea" id="RHEA:23776"/>
        <dbReference type="ChEBI" id="CHEBI:29991"/>
        <dbReference type="ChEBI" id="CHEBI:30616"/>
        <dbReference type="ChEBI" id="CHEBI:57535"/>
        <dbReference type="ChEBI" id="CHEBI:456216"/>
        <dbReference type="EC" id="2.7.2.4"/>
    </reaction>
</comment>
<keyword evidence="12" id="KW-1185">Reference proteome</keyword>
<dbReference type="Gene3D" id="3.40.1160.10">
    <property type="entry name" value="Acetylglutamate kinase-like"/>
    <property type="match status" value="1"/>
</dbReference>
<dbReference type="Gene3D" id="1.20.120.1320">
    <property type="entry name" value="Aspartokinase, catalytic domain"/>
    <property type="match status" value="1"/>
</dbReference>
<dbReference type="PANTHER" id="PTHR21499">
    <property type="entry name" value="ASPARTATE KINASE"/>
    <property type="match status" value="1"/>
</dbReference>
<evidence type="ECO:0000256" key="8">
    <source>
        <dbReference type="RuleBase" id="RU003448"/>
    </source>
</evidence>
<comment type="caution">
    <text evidence="11">The sequence shown here is derived from an EMBL/GenBank/DDBJ whole genome shotgun (WGS) entry which is preliminary data.</text>
</comment>
<dbReference type="SUPFAM" id="SSF55021">
    <property type="entry name" value="ACT-like"/>
    <property type="match status" value="1"/>
</dbReference>
<keyword evidence="6" id="KW-0067">ATP-binding</keyword>
<dbReference type="GO" id="GO:0009090">
    <property type="term" value="P:homoserine biosynthetic process"/>
    <property type="evidence" value="ECO:0007669"/>
    <property type="project" value="TreeGrafter"/>
</dbReference>
<evidence type="ECO:0000256" key="1">
    <source>
        <dbReference type="ARBA" id="ARBA00004766"/>
    </source>
</evidence>
<proteinExistence type="inferred from homology"/>
<dbReference type="AlphaFoldDB" id="A0AAP2DH68"/>
<dbReference type="NCBIfam" id="TIGR00657">
    <property type="entry name" value="asp_kinases"/>
    <property type="match status" value="1"/>
</dbReference>
<keyword evidence="5 8" id="KW-0418">Kinase</keyword>
<evidence type="ECO:0000256" key="7">
    <source>
        <dbReference type="ARBA" id="ARBA00047872"/>
    </source>
</evidence>
<gene>
    <name evidence="11" type="ORF">KK083_05415</name>
</gene>
<comment type="similarity">
    <text evidence="2 8">Belongs to the aspartokinase family.</text>
</comment>
<dbReference type="InterPro" id="IPR042199">
    <property type="entry name" value="AsparK_Bifunc_asparK/hSer_DH"/>
</dbReference>
<dbReference type="GO" id="GO:0005524">
    <property type="term" value="F:ATP binding"/>
    <property type="evidence" value="ECO:0007669"/>
    <property type="project" value="UniProtKB-KW"/>
</dbReference>
<evidence type="ECO:0000256" key="2">
    <source>
        <dbReference type="ARBA" id="ARBA00010122"/>
    </source>
</evidence>
<reference evidence="11 12" key="1">
    <citation type="submission" date="2021-05" db="EMBL/GenBank/DDBJ databases">
        <title>A Polyphasic approach of four new species of the genus Ohtaekwangia: Ohtaekwangia histidinii sp. nov., Ohtaekwangia cretensis sp. nov., Ohtaekwangia indiensis sp. nov., Ohtaekwangia reichenbachii sp. nov. from diverse environment.</title>
        <authorList>
            <person name="Octaviana S."/>
        </authorList>
    </citation>
    <scope>NUCLEOTIDE SEQUENCE [LARGE SCALE GENOMIC DNA]</scope>
    <source>
        <strain evidence="11 12">PWU4</strain>
    </source>
</reference>
<dbReference type="GO" id="GO:0005829">
    <property type="term" value="C:cytosol"/>
    <property type="evidence" value="ECO:0007669"/>
    <property type="project" value="TreeGrafter"/>
</dbReference>
<dbReference type="CDD" id="cd04243">
    <property type="entry name" value="AAK_AK-HSDH-like"/>
    <property type="match status" value="1"/>
</dbReference>
<evidence type="ECO:0000259" key="10">
    <source>
        <dbReference type="Pfam" id="PF00696"/>
    </source>
</evidence>
<name>A0AAP2DH68_9BACT</name>
<evidence type="ECO:0000313" key="12">
    <source>
        <dbReference type="Proteomes" id="UP001319200"/>
    </source>
</evidence>
<dbReference type="InterPro" id="IPR045865">
    <property type="entry name" value="ACT-like_dom_sf"/>
</dbReference>
<dbReference type="RefSeq" id="WP_254161490.1">
    <property type="nucleotide sequence ID" value="NZ_JAHESF010000004.1"/>
</dbReference>
<dbReference type="EMBL" id="JAHESF010000004">
    <property type="protein sequence ID" value="MBT1696303.1"/>
    <property type="molecule type" value="Genomic_DNA"/>
</dbReference>
<keyword evidence="9" id="KW-0028">Amino-acid biosynthesis</keyword>
<dbReference type="Pfam" id="PF00696">
    <property type="entry name" value="AA_kinase"/>
    <property type="match status" value="1"/>
</dbReference>
<keyword evidence="4" id="KW-0547">Nucleotide-binding</keyword>
<evidence type="ECO:0000256" key="3">
    <source>
        <dbReference type="ARBA" id="ARBA00022679"/>
    </source>
</evidence>
<evidence type="ECO:0000256" key="6">
    <source>
        <dbReference type="ARBA" id="ARBA00022840"/>
    </source>
</evidence>
<dbReference type="GO" id="GO:0009089">
    <property type="term" value="P:lysine biosynthetic process via diaminopimelate"/>
    <property type="evidence" value="ECO:0007669"/>
    <property type="project" value="TreeGrafter"/>
</dbReference>
<evidence type="ECO:0000256" key="5">
    <source>
        <dbReference type="ARBA" id="ARBA00022777"/>
    </source>
</evidence>
<keyword evidence="3 8" id="KW-0808">Transferase</keyword>
<comment type="pathway">
    <text evidence="1 9">Amino-acid biosynthesis; L-lysine biosynthesis via DAP pathway; (S)-tetrahydrodipicolinate from L-aspartate: step 1/4.</text>
</comment>
<dbReference type="Proteomes" id="UP001319200">
    <property type="component" value="Unassembled WGS sequence"/>
</dbReference>
<dbReference type="GO" id="GO:0004072">
    <property type="term" value="F:aspartate kinase activity"/>
    <property type="evidence" value="ECO:0007669"/>
    <property type="project" value="UniProtKB-EC"/>
</dbReference>
<feature type="domain" description="Aspartate/glutamate/uridylate kinase" evidence="10">
    <location>
        <begin position="2"/>
        <end position="277"/>
    </location>
</feature>
<dbReference type="InterPro" id="IPR036393">
    <property type="entry name" value="AceGlu_kinase-like_sf"/>
</dbReference>
<evidence type="ECO:0000256" key="9">
    <source>
        <dbReference type="RuleBase" id="RU004249"/>
    </source>
</evidence>
<comment type="pathway">
    <text evidence="9">Amino-acid biosynthesis; L-threonine biosynthesis; L-threonine from L-aspartate: step 1/5.</text>
</comment>
<evidence type="ECO:0000256" key="4">
    <source>
        <dbReference type="ARBA" id="ARBA00022741"/>
    </source>
</evidence>
<evidence type="ECO:0000313" key="11">
    <source>
        <dbReference type="EMBL" id="MBT1696303.1"/>
    </source>
</evidence>
<dbReference type="EC" id="2.7.2.4" evidence="8"/>